<feature type="signal peptide" evidence="5">
    <location>
        <begin position="1"/>
        <end position="25"/>
    </location>
</feature>
<dbReference type="InterPro" id="IPR009056">
    <property type="entry name" value="Cyt_c-like_dom"/>
</dbReference>
<feature type="chain" id="PRO_5018072598" evidence="5">
    <location>
        <begin position="26"/>
        <end position="161"/>
    </location>
</feature>
<keyword evidence="8" id="KW-1185">Reference proteome</keyword>
<dbReference type="EMBL" id="RQIS01000002">
    <property type="protein sequence ID" value="RQH08984.1"/>
    <property type="molecule type" value="Genomic_DNA"/>
</dbReference>
<evidence type="ECO:0000259" key="6">
    <source>
        <dbReference type="PROSITE" id="PS51007"/>
    </source>
</evidence>
<dbReference type="Proteomes" id="UP000272778">
    <property type="component" value="Unassembled WGS sequence"/>
</dbReference>
<evidence type="ECO:0000256" key="4">
    <source>
        <dbReference type="PROSITE-ProRule" id="PRU00433"/>
    </source>
</evidence>
<dbReference type="PANTHER" id="PTHR35008">
    <property type="entry name" value="BLL4482 PROTEIN-RELATED"/>
    <property type="match status" value="1"/>
</dbReference>
<dbReference type="PANTHER" id="PTHR35008:SF8">
    <property type="entry name" value="ALCOHOL DEHYDROGENASE CYTOCHROME C SUBUNIT"/>
    <property type="match status" value="1"/>
</dbReference>
<dbReference type="AlphaFoldDB" id="A0A3N6MYC0"/>
<gene>
    <name evidence="7" type="ORF">D1Y85_03695</name>
</gene>
<reference evidence="7 8" key="1">
    <citation type="submission" date="2018-11" db="EMBL/GenBank/DDBJ databases">
        <title>Paraburkholderia sp. DHOA04, isolated from soil.</title>
        <authorList>
            <person name="Gao Z.-H."/>
            <person name="Qiu L.-H."/>
            <person name="Fu J.-C."/>
        </authorList>
    </citation>
    <scope>NUCLEOTIDE SEQUENCE [LARGE SCALE GENOMIC DNA]</scope>
    <source>
        <strain evidence="7 8">DHOA04</strain>
    </source>
</reference>
<dbReference type="InterPro" id="IPR036909">
    <property type="entry name" value="Cyt_c-like_dom_sf"/>
</dbReference>
<dbReference type="PROSITE" id="PS51007">
    <property type="entry name" value="CYTC"/>
    <property type="match status" value="1"/>
</dbReference>
<evidence type="ECO:0000256" key="2">
    <source>
        <dbReference type="ARBA" id="ARBA00022723"/>
    </source>
</evidence>
<evidence type="ECO:0000256" key="3">
    <source>
        <dbReference type="ARBA" id="ARBA00023004"/>
    </source>
</evidence>
<proteinExistence type="predicted"/>
<evidence type="ECO:0000313" key="8">
    <source>
        <dbReference type="Proteomes" id="UP000272778"/>
    </source>
</evidence>
<dbReference type="RefSeq" id="WP_124149684.1">
    <property type="nucleotide sequence ID" value="NZ_RQIS01000002.1"/>
</dbReference>
<dbReference type="Gene3D" id="1.10.760.10">
    <property type="entry name" value="Cytochrome c-like domain"/>
    <property type="match status" value="1"/>
</dbReference>
<evidence type="ECO:0000256" key="1">
    <source>
        <dbReference type="ARBA" id="ARBA00022617"/>
    </source>
</evidence>
<dbReference type="Pfam" id="PF13442">
    <property type="entry name" value="Cytochrome_CBB3"/>
    <property type="match status" value="1"/>
</dbReference>
<accession>A0A3N6MYC0</accession>
<keyword evidence="3 4" id="KW-0408">Iron</keyword>
<keyword evidence="5" id="KW-0732">Signal</keyword>
<name>A0A3N6MYC0_9BURK</name>
<dbReference type="OrthoDB" id="9757546at2"/>
<comment type="caution">
    <text evidence="7">The sequence shown here is derived from an EMBL/GenBank/DDBJ whole genome shotgun (WGS) entry which is preliminary data.</text>
</comment>
<keyword evidence="1 4" id="KW-0349">Heme</keyword>
<feature type="domain" description="Cytochrome c" evidence="6">
    <location>
        <begin position="26"/>
        <end position="119"/>
    </location>
</feature>
<organism evidence="7 8">
    <name type="scientific">Paraburkholderia dinghuensis</name>
    <dbReference type="NCBI Taxonomy" id="2305225"/>
    <lineage>
        <taxon>Bacteria</taxon>
        <taxon>Pseudomonadati</taxon>
        <taxon>Pseudomonadota</taxon>
        <taxon>Betaproteobacteria</taxon>
        <taxon>Burkholderiales</taxon>
        <taxon>Burkholderiaceae</taxon>
        <taxon>Paraburkholderia</taxon>
    </lineage>
</organism>
<sequence length="161" mass="16433">MKVMQRALCAAVVMFAAIQNGNAAAVNTSAGSAVFESQCVVCHQAGATGMEGLAPPLTKMPAVFASSEAGRAHLLHTLLNGMVGPITVDGGDFNFKMPSFAALSDADIANVANYLIFGVDKAPASTKPVTADAVAKARKATLTPDDVYAERAQVHGGGAQK</sequence>
<dbReference type="InterPro" id="IPR051459">
    <property type="entry name" value="Cytochrome_c-type_DH"/>
</dbReference>
<evidence type="ECO:0000313" key="7">
    <source>
        <dbReference type="EMBL" id="RQH08984.1"/>
    </source>
</evidence>
<dbReference type="GO" id="GO:0020037">
    <property type="term" value="F:heme binding"/>
    <property type="evidence" value="ECO:0007669"/>
    <property type="project" value="InterPro"/>
</dbReference>
<protein>
    <submittedName>
        <fullName evidence="7">Cytochrome c</fullName>
    </submittedName>
</protein>
<dbReference type="SUPFAM" id="SSF46626">
    <property type="entry name" value="Cytochrome c"/>
    <property type="match status" value="1"/>
</dbReference>
<keyword evidence="2 4" id="KW-0479">Metal-binding</keyword>
<dbReference type="GO" id="GO:0009055">
    <property type="term" value="F:electron transfer activity"/>
    <property type="evidence" value="ECO:0007669"/>
    <property type="project" value="InterPro"/>
</dbReference>
<evidence type="ECO:0000256" key="5">
    <source>
        <dbReference type="SAM" id="SignalP"/>
    </source>
</evidence>
<dbReference type="GO" id="GO:0046872">
    <property type="term" value="F:metal ion binding"/>
    <property type="evidence" value="ECO:0007669"/>
    <property type="project" value="UniProtKB-KW"/>
</dbReference>